<feature type="binding site" evidence="4">
    <location>
        <position position="219"/>
    </location>
    <ligand>
        <name>substrate</name>
    </ligand>
</feature>
<dbReference type="Proteomes" id="UP000286921">
    <property type="component" value="Unassembled WGS sequence"/>
</dbReference>
<feature type="active site" description="Acyl-ester intermediate" evidence="3">
    <location>
        <position position="243"/>
    </location>
</feature>
<dbReference type="EMBL" id="BDHI01000014">
    <property type="protein sequence ID" value="GCB22963.1"/>
    <property type="molecule type" value="Genomic_DNA"/>
</dbReference>
<evidence type="ECO:0000256" key="2">
    <source>
        <dbReference type="ARBA" id="ARBA00022801"/>
    </source>
</evidence>
<comment type="similarity">
    <text evidence="1">Belongs to the amidase family.</text>
</comment>
<feature type="active site" description="Charge relay system" evidence="3">
    <location>
        <position position="219"/>
    </location>
</feature>
<organism evidence="6 7">
    <name type="scientific">Aspergillus awamori</name>
    <name type="common">Black koji mold</name>
    <dbReference type="NCBI Taxonomy" id="105351"/>
    <lineage>
        <taxon>Eukaryota</taxon>
        <taxon>Fungi</taxon>
        <taxon>Dikarya</taxon>
        <taxon>Ascomycota</taxon>
        <taxon>Pezizomycotina</taxon>
        <taxon>Eurotiomycetes</taxon>
        <taxon>Eurotiomycetidae</taxon>
        <taxon>Eurotiales</taxon>
        <taxon>Aspergillaceae</taxon>
        <taxon>Aspergillus</taxon>
    </lineage>
</organism>
<dbReference type="Pfam" id="PF01425">
    <property type="entry name" value="Amidase"/>
    <property type="match status" value="1"/>
</dbReference>
<dbReference type="InterPro" id="IPR036928">
    <property type="entry name" value="AS_sf"/>
</dbReference>
<name>A0A401KUG1_ASPAW</name>
<dbReference type="STRING" id="105351.A0A401KUG1"/>
<dbReference type="GO" id="GO:0016787">
    <property type="term" value="F:hydrolase activity"/>
    <property type="evidence" value="ECO:0007669"/>
    <property type="project" value="UniProtKB-KW"/>
</dbReference>
<feature type="domain" description="Amidase" evidence="5">
    <location>
        <begin position="88"/>
        <end position="552"/>
    </location>
</feature>
<evidence type="ECO:0000313" key="7">
    <source>
        <dbReference type="Proteomes" id="UP000286921"/>
    </source>
</evidence>
<evidence type="ECO:0000256" key="4">
    <source>
        <dbReference type="PIRSR" id="PIRSR001221-2"/>
    </source>
</evidence>
<keyword evidence="2" id="KW-0378">Hydrolase</keyword>
<evidence type="ECO:0000256" key="1">
    <source>
        <dbReference type="ARBA" id="ARBA00009199"/>
    </source>
</evidence>
<dbReference type="PANTHER" id="PTHR46072:SF3">
    <property type="entry name" value="AMIDASE"/>
    <property type="match status" value="1"/>
</dbReference>
<feature type="binding site" evidence="4">
    <location>
        <position position="193"/>
    </location>
    <ligand>
        <name>substrate</name>
    </ligand>
</feature>
<dbReference type="InterPro" id="IPR023631">
    <property type="entry name" value="Amidase_dom"/>
</dbReference>
<evidence type="ECO:0000313" key="6">
    <source>
        <dbReference type="EMBL" id="GCB22963.1"/>
    </source>
</evidence>
<evidence type="ECO:0000259" key="5">
    <source>
        <dbReference type="Pfam" id="PF01425"/>
    </source>
</evidence>
<dbReference type="PIRSF" id="PIRSF001221">
    <property type="entry name" value="Amidase_fungi"/>
    <property type="match status" value="1"/>
</dbReference>
<dbReference type="SUPFAM" id="SSF75304">
    <property type="entry name" value="Amidase signature (AS) enzymes"/>
    <property type="match status" value="1"/>
</dbReference>
<keyword evidence="7" id="KW-1185">Reference proteome</keyword>
<sequence length="564" mass="62244">MTVSELPAKDWRIIVAERRKDLDSKIPSEWRLKEDFVSSLPRPTHLLASNAVEKSGILTDAELDITGSYDASQLLKKLASGELSSVAVTTAFCKRAAVAQQLTSCLTEHFFDFALERAQYLDDYLKREGKVLGPLHGLPISLKDSYHVKGYHTTIGYVSFLEHGRATTNSAVVDMLLDLGAVLYVKTNVPQTMLTADSDNNIYGRTLNPHNTDLTAGGSTGGEGALLALRGSLIGVGTDVAGSIRIPALCCGIYGFKPTTARIPYGGQVSFLYEGPPSVEPCAGPMTATFEDLELFMSTILDAEPWRYDVTTLAAPWSRNPQLTEPLTIGILAADEKYPLHPPIKRALQSAIETLSRKGHRIVYLENDTNKDLDIAYANRLFWQYGTYSPHHDHVTPSGEPLVTSVAKGPSPMVTGDFPVSKELGIFEEIHELHHKRQDYRDAWRKVWVETGIDVILGPGAQNTAVPHDTYAWPPYTVVWNLLDVSTSWRLPLWEAPYPACIIPYGQASKELDPEPMAIHDGMQPSYNPDDVDGAPCALQIITSRFQDEKCLAAARIIDRDIRE</sequence>
<feature type="binding site" evidence="4">
    <location>
        <begin position="240"/>
        <end position="243"/>
    </location>
    <ligand>
        <name>substrate</name>
    </ligand>
</feature>
<gene>
    <name evidence="6" type="ORF">AAWM_05848</name>
</gene>
<comment type="caution">
    <text evidence="6">The sequence shown here is derived from an EMBL/GenBank/DDBJ whole genome shotgun (WGS) entry which is preliminary data.</text>
</comment>
<dbReference type="AlphaFoldDB" id="A0A401KUG1"/>
<dbReference type="Gene3D" id="3.90.1300.10">
    <property type="entry name" value="Amidase signature (AS) domain"/>
    <property type="match status" value="1"/>
</dbReference>
<accession>A0A401KUG1</accession>
<proteinExistence type="inferred from homology"/>
<dbReference type="PANTHER" id="PTHR46072">
    <property type="entry name" value="AMIDASE-RELATED-RELATED"/>
    <property type="match status" value="1"/>
</dbReference>
<reference evidence="6 7" key="1">
    <citation type="submission" date="2016-09" db="EMBL/GenBank/DDBJ databases">
        <title>Aspergillus awamori IFM 58123T.</title>
        <authorList>
            <person name="Kusuya Y."/>
            <person name="Shimizu M."/>
            <person name="Takahashi H."/>
            <person name="Yaguchi T."/>
        </authorList>
    </citation>
    <scope>NUCLEOTIDE SEQUENCE [LARGE SCALE GENOMIC DNA]</scope>
    <source>
        <strain evidence="6 7">IFM 58123</strain>
    </source>
</reference>
<evidence type="ECO:0000256" key="3">
    <source>
        <dbReference type="PIRSR" id="PIRSR001221-1"/>
    </source>
</evidence>
<protein>
    <submittedName>
        <fullName evidence="6">Acetamidase</fullName>
    </submittedName>
</protein>
<feature type="active site" description="Charge relay system" evidence="3">
    <location>
        <position position="143"/>
    </location>
</feature>